<comment type="caution">
    <text evidence="18">The sequence shown here is derived from an EMBL/GenBank/DDBJ whole genome shotgun (WGS) entry which is preliminary data.</text>
</comment>
<keyword evidence="8 16" id="KW-0732">Signal</keyword>
<reference evidence="18" key="1">
    <citation type="submission" date="2021-10" db="EMBL/GenBank/DDBJ databases">
        <authorList>
            <person name="Piombo E."/>
        </authorList>
    </citation>
    <scope>NUCLEOTIDE SEQUENCE</scope>
</reference>
<evidence type="ECO:0000313" key="19">
    <source>
        <dbReference type="Proteomes" id="UP000696573"/>
    </source>
</evidence>
<evidence type="ECO:0000259" key="17">
    <source>
        <dbReference type="SMART" id="SM01351"/>
    </source>
</evidence>
<comment type="function">
    <text evidence="15">Secreted metalloproteinase that allows assimilation of proteinaceous substrates. Shows high activities on basic nuclear substrates such as histone and protamine.</text>
</comment>
<feature type="domain" description="Lysine-specific metallo-endopeptidase" evidence="17">
    <location>
        <begin position="208"/>
        <end position="349"/>
    </location>
</feature>
<dbReference type="PRINTS" id="PR00768">
    <property type="entry name" value="DEUTEROLYSIN"/>
</dbReference>
<evidence type="ECO:0000256" key="9">
    <source>
        <dbReference type="ARBA" id="ARBA00022801"/>
    </source>
</evidence>
<dbReference type="GO" id="GO:0005576">
    <property type="term" value="C:extracellular region"/>
    <property type="evidence" value="ECO:0007669"/>
    <property type="project" value="UniProtKB-SubCell"/>
</dbReference>
<name>A0A9N9YEX7_9HYPO</name>
<evidence type="ECO:0000256" key="12">
    <source>
        <dbReference type="ARBA" id="ARBA00023145"/>
    </source>
</evidence>
<dbReference type="Gene3D" id="2.60.40.2970">
    <property type="match status" value="1"/>
</dbReference>
<proteinExistence type="inferred from homology"/>
<evidence type="ECO:0000256" key="14">
    <source>
        <dbReference type="PIRSR" id="PIRSR601384-2"/>
    </source>
</evidence>
<evidence type="ECO:0000256" key="4">
    <source>
        <dbReference type="ARBA" id="ARBA00022525"/>
    </source>
</evidence>
<feature type="chain" id="PRO_5040245548" description="Neutral protease 2" evidence="16">
    <location>
        <begin position="16"/>
        <end position="355"/>
    </location>
</feature>
<evidence type="ECO:0000256" key="1">
    <source>
        <dbReference type="ARBA" id="ARBA00001187"/>
    </source>
</evidence>
<comment type="cofactor">
    <cofactor evidence="14 15">
        <name>Zn(2+)</name>
        <dbReference type="ChEBI" id="CHEBI:29105"/>
    </cofactor>
    <text evidence="14 15">Binds 1 zinc ion per subunit.</text>
</comment>
<evidence type="ECO:0000256" key="15">
    <source>
        <dbReference type="RuleBase" id="RU361126"/>
    </source>
</evidence>
<feature type="binding site" evidence="14">
    <location>
        <position position="320"/>
    </location>
    <ligand>
        <name>Zn(2+)</name>
        <dbReference type="ChEBI" id="CHEBI:29105"/>
        <note>catalytic</note>
    </ligand>
</feature>
<keyword evidence="10 14" id="KW-0862">Zinc</keyword>
<evidence type="ECO:0000256" key="13">
    <source>
        <dbReference type="PIRSR" id="PIRSR601384-1"/>
    </source>
</evidence>
<evidence type="ECO:0000256" key="5">
    <source>
        <dbReference type="ARBA" id="ARBA00022670"/>
    </source>
</evidence>
<dbReference type="InterPro" id="IPR050414">
    <property type="entry name" value="Fungal_M35_metalloproteases"/>
</dbReference>
<dbReference type="PANTHER" id="PTHR37016">
    <property type="match status" value="1"/>
</dbReference>
<dbReference type="Gene3D" id="3.40.390.10">
    <property type="entry name" value="Collagenase (Catalytic Domain)"/>
    <property type="match status" value="1"/>
</dbReference>
<dbReference type="InterPro" id="IPR024079">
    <property type="entry name" value="MetalloPept_cat_dom_sf"/>
</dbReference>
<dbReference type="OrthoDB" id="412874at2759"/>
<evidence type="ECO:0000256" key="7">
    <source>
        <dbReference type="ARBA" id="ARBA00022723"/>
    </source>
</evidence>
<protein>
    <recommendedName>
        <fullName evidence="15">Neutral protease 2</fullName>
        <ecNumber evidence="15">3.4.24.39</ecNumber>
    </recommendedName>
    <alternativeName>
        <fullName evidence="15">Deuterolysin</fullName>
    </alternativeName>
</protein>
<keyword evidence="19" id="KW-1185">Reference proteome</keyword>
<sequence length="355" mass="37797">MKFSSILSLASLASAAPYFHSNEGSPDALSVKLEMVGNSDVKASITNNGNAKLRLLKTGTILGSTPVEKVQNTEVNYIEDQEIAFGGVHLIIAYDMLEDGAFQDIDAGQTAEVTFDVAQIRDLSNGGKFDISATGSIPFANEGSNTVAGAVSYASNKIQADVDGQKASLSRLVLDQKRTVVKPDCTGSNYTVVRAALRNCASLAQAATQAASFGPDARMQKFYKAADKTTRGTVAGVFEKVKNECLSFDAGVSSLYCSDRFNSCAEGVLAYTVAQASYMVYCNLYLTRLPLNSQSCYGQSQSNTIVHEVTHLSQVKGTNDYGGYGFASVQNLTAAQNIIHADTYALFAQNIYAGC</sequence>
<keyword evidence="12" id="KW-0865">Zymogen</keyword>
<evidence type="ECO:0000313" key="18">
    <source>
        <dbReference type="EMBL" id="CAH0018637.1"/>
    </source>
</evidence>
<accession>A0A9N9YEX7</accession>
<feature type="signal peptide" evidence="16">
    <location>
        <begin position="1"/>
        <end position="15"/>
    </location>
</feature>
<dbReference type="GO" id="GO:0006508">
    <property type="term" value="P:proteolysis"/>
    <property type="evidence" value="ECO:0007669"/>
    <property type="project" value="UniProtKB-KW"/>
</dbReference>
<dbReference type="GO" id="GO:0004222">
    <property type="term" value="F:metalloendopeptidase activity"/>
    <property type="evidence" value="ECO:0007669"/>
    <property type="project" value="InterPro"/>
</dbReference>
<evidence type="ECO:0000256" key="2">
    <source>
        <dbReference type="ARBA" id="ARBA00004613"/>
    </source>
</evidence>
<dbReference type="EC" id="3.4.24.39" evidence="15"/>
<keyword evidence="5 15" id="KW-0645">Protease</keyword>
<gene>
    <name evidence="18" type="ORF">CRHIZ90672A_00017463</name>
</gene>
<dbReference type="Pfam" id="PF02102">
    <property type="entry name" value="Peptidase_M35"/>
    <property type="match status" value="1"/>
</dbReference>
<dbReference type="InterPro" id="IPR029463">
    <property type="entry name" value="Lys_MEP"/>
</dbReference>
<comment type="subcellular location">
    <subcellularLocation>
        <location evidence="2 15">Secreted</location>
    </subcellularLocation>
</comment>
<dbReference type="Proteomes" id="UP000696573">
    <property type="component" value="Unassembled WGS sequence"/>
</dbReference>
<dbReference type="EMBL" id="CABFNQ020000539">
    <property type="protein sequence ID" value="CAH0018637.1"/>
    <property type="molecule type" value="Genomic_DNA"/>
</dbReference>
<keyword evidence="11 15" id="KW-0482">Metalloprotease</keyword>
<keyword evidence="4 15" id="KW-0964">Secreted</keyword>
<keyword evidence="9 15" id="KW-0378">Hydrolase</keyword>
<feature type="active site" evidence="13">
    <location>
        <position position="308"/>
    </location>
</feature>
<comment type="catalytic activity">
    <reaction evidence="1 15">
        <text>Preferential cleavage of bonds with hydrophobic residues in P1'. Also 3-Asn-|-Gln-4 and 8-Gly-|-Ser-9 bonds in insulin B chain.</text>
        <dbReference type="EC" id="3.4.24.39"/>
    </reaction>
</comment>
<dbReference type="PANTHER" id="PTHR37016:SF2">
    <property type="entry name" value="NEUTRAL PROTEASE 2 HOMOLOG SNOG_02177"/>
    <property type="match status" value="1"/>
</dbReference>
<evidence type="ECO:0000256" key="8">
    <source>
        <dbReference type="ARBA" id="ARBA00022729"/>
    </source>
</evidence>
<evidence type="ECO:0000256" key="11">
    <source>
        <dbReference type="ARBA" id="ARBA00023049"/>
    </source>
</evidence>
<dbReference type="InterPro" id="IPR001384">
    <property type="entry name" value="Peptidase_M35"/>
</dbReference>
<keyword evidence="7 14" id="KW-0479">Metal-binding</keyword>
<evidence type="ECO:0000256" key="10">
    <source>
        <dbReference type="ARBA" id="ARBA00022833"/>
    </source>
</evidence>
<keyword evidence="6 15" id="KW-0165">Cleavage on pair of basic residues</keyword>
<dbReference type="AlphaFoldDB" id="A0A9N9YEX7"/>
<evidence type="ECO:0000256" key="3">
    <source>
        <dbReference type="ARBA" id="ARBA00010279"/>
    </source>
</evidence>
<dbReference type="SMART" id="SM01351">
    <property type="entry name" value="Aspzincin_M35"/>
    <property type="match status" value="1"/>
</dbReference>
<organism evidence="18 19">
    <name type="scientific">Clonostachys rhizophaga</name>
    <dbReference type="NCBI Taxonomy" id="160324"/>
    <lineage>
        <taxon>Eukaryota</taxon>
        <taxon>Fungi</taxon>
        <taxon>Dikarya</taxon>
        <taxon>Ascomycota</taxon>
        <taxon>Pezizomycotina</taxon>
        <taxon>Sordariomycetes</taxon>
        <taxon>Hypocreomycetidae</taxon>
        <taxon>Hypocreales</taxon>
        <taxon>Bionectriaceae</taxon>
        <taxon>Clonostachys</taxon>
    </lineage>
</organism>
<evidence type="ECO:0000256" key="6">
    <source>
        <dbReference type="ARBA" id="ARBA00022685"/>
    </source>
</evidence>
<dbReference type="CDD" id="cd11008">
    <property type="entry name" value="M35_deuterolysin_like"/>
    <property type="match status" value="1"/>
</dbReference>
<dbReference type="SUPFAM" id="SSF55486">
    <property type="entry name" value="Metalloproteases ('zincins'), catalytic domain"/>
    <property type="match status" value="1"/>
</dbReference>
<evidence type="ECO:0000256" key="16">
    <source>
        <dbReference type="SAM" id="SignalP"/>
    </source>
</evidence>
<dbReference type="GO" id="GO:0046872">
    <property type="term" value="F:metal ion binding"/>
    <property type="evidence" value="ECO:0007669"/>
    <property type="project" value="UniProtKB-KW"/>
</dbReference>
<comment type="similarity">
    <text evidence="3 15">Belongs to the peptidase M35 family.</text>
</comment>
<feature type="binding site" evidence="14">
    <location>
        <position position="307"/>
    </location>
    <ligand>
        <name>Zn(2+)</name>
        <dbReference type="ChEBI" id="CHEBI:29105"/>
        <note>catalytic</note>
    </ligand>
</feature>
<feature type="binding site" evidence="14">
    <location>
        <position position="311"/>
    </location>
    <ligand>
        <name>Zn(2+)</name>
        <dbReference type="ChEBI" id="CHEBI:29105"/>
        <note>catalytic</note>
    </ligand>
</feature>